<proteinExistence type="predicted"/>
<accession>A0A0E9VUL6</accession>
<evidence type="ECO:0000313" key="1">
    <source>
        <dbReference type="EMBL" id="JAH81726.1"/>
    </source>
</evidence>
<protein>
    <submittedName>
        <fullName evidence="1">Uncharacterized protein</fullName>
    </submittedName>
</protein>
<reference evidence="1" key="1">
    <citation type="submission" date="2014-11" db="EMBL/GenBank/DDBJ databases">
        <authorList>
            <person name="Amaro Gonzalez C."/>
        </authorList>
    </citation>
    <scope>NUCLEOTIDE SEQUENCE</scope>
</reference>
<dbReference type="AlphaFoldDB" id="A0A0E9VUL6"/>
<dbReference type="EMBL" id="GBXM01026851">
    <property type="protein sequence ID" value="JAH81726.1"/>
    <property type="molecule type" value="Transcribed_RNA"/>
</dbReference>
<sequence length="60" mass="7443">MHCTHLQFYMDPRFKWFHRRCIVRHPVVQLQIQRSHQNHCTVFKTNKIHSNVAYELSKEH</sequence>
<name>A0A0E9VUL6_ANGAN</name>
<dbReference type="EMBL" id="GBXM01083109">
    <property type="protein sequence ID" value="JAH25468.1"/>
    <property type="molecule type" value="Transcribed_RNA"/>
</dbReference>
<reference evidence="1" key="2">
    <citation type="journal article" date="2015" name="Fish Shellfish Immunol.">
        <title>Early steps in the European eel (Anguilla anguilla)-Vibrio vulnificus interaction in the gills: Role of the RtxA13 toxin.</title>
        <authorList>
            <person name="Callol A."/>
            <person name="Pajuelo D."/>
            <person name="Ebbesson L."/>
            <person name="Teles M."/>
            <person name="MacKenzie S."/>
            <person name="Amaro C."/>
        </authorList>
    </citation>
    <scope>NUCLEOTIDE SEQUENCE</scope>
</reference>
<organism evidence="1">
    <name type="scientific">Anguilla anguilla</name>
    <name type="common">European freshwater eel</name>
    <name type="synonym">Muraena anguilla</name>
    <dbReference type="NCBI Taxonomy" id="7936"/>
    <lineage>
        <taxon>Eukaryota</taxon>
        <taxon>Metazoa</taxon>
        <taxon>Chordata</taxon>
        <taxon>Craniata</taxon>
        <taxon>Vertebrata</taxon>
        <taxon>Euteleostomi</taxon>
        <taxon>Actinopterygii</taxon>
        <taxon>Neopterygii</taxon>
        <taxon>Teleostei</taxon>
        <taxon>Anguilliformes</taxon>
        <taxon>Anguillidae</taxon>
        <taxon>Anguilla</taxon>
    </lineage>
</organism>